<dbReference type="Proteomes" id="UP000046395">
    <property type="component" value="Unassembled WGS sequence"/>
</dbReference>
<sequence>MAKSGFYVKHHSCRRRTSSSQPDGSVEDSSTGDPDDRATSASSEQVPPTHPVGDFAWAINRPSSLLEPVVLLSCMPAAILGRFTSGPKTWFLPSDGHAFRQARHLQPRCSPGSSQTPHVTGSYEWRWRAEQGARRRAAVPERSRASRRPGNVPRGRGRRRPQSDPVPPTSQLATAAVCRRHKFRYFRRLDTCGGDRIRKWGSSKTLQQRVAARAGKVWDLSLAT</sequence>
<name>A0A5S6QWR5_TRIMR</name>
<organism evidence="2 3">
    <name type="scientific">Trichuris muris</name>
    <name type="common">Mouse whipworm</name>
    <dbReference type="NCBI Taxonomy" id="70415"/>
    <lineage>
        <taxon>Eukaryota</taxon>
        <taxon>Metazoa</taxon>
        <taxon>Ecdysozoa</taxon>
        <taxon>Nematoda</taxon>
        <taxon>Enoplea</taxon>
        <taxon>Dorylaimia</taxon>
        <taxon>Trichinellida</taxon>
        <taxon>Trichuridae</taxon>
        <taxon>Trichuris</taxon>
    </lineage>
</organism>
<accession>A0A5S6QWR5</accession>
<keyword evidence="2" id="KW-1185">Reference proteome</keyword>
<reference evidence="3" key="1">
    <citation type="submission" date="2019-12" db="UniProtKB">
        <authorList>
            <consortium name="WormBaseParasite"/>
        </authorList>
    </citation>
    <scope>IDENTIFICATION</scope>
</reference>
<feature type="compositionally biased region" description="Polar residues" evidence="1">
    <location>
        <begin position="18"/>
        <end position="32"/>
    </location>
</feature>
<evidence type="ECO:0000313" key="2">
    <source>
        <dbReference type="Proteomes" id="UP000046395"/>
    </source>
</evidence>
<dbReference type="AlphaFoldDB" id="A0A5S6QWR5"/>
<feature type="region of interest" description="Disordered" evidence="1">
    <location>
        <begin position="134"/>
        <end position="171"/>
    </location>
</feature>
<dbReference type="WBParaSite" id="TMUE_3000011337.1">
    <property type="protein sequence ID" value="TMUE_3000011337.1"/>
    <property type="gene ID" value="WBGene00292175"/>
</dbReference>
<feature type="compositionally biased region" description="Basic residues" evidence="1">
    <location>
        <begin position="8"/>
        <end position="17"/>
    </location>
</feature>
<feature type="compositionally biased region" description="Basic and acidic residues" evidence="1">
    <location>
        <begin position="134"/>
        <end position="144"/>
    </location>
</feature>
<evidence type="ECO:0000313" key="3">
    <source>
        <dbReference type="WBParaSite" id="TMUE_3000011337.1"/>
    </source>
</evidence>
<protein>
    <submittedName>
        <fullName evidence="3">Uncharacterized protein</fullName>
    </submittedName>
</protein>
<feature type="region of interest" description="Disordered" evidence="1">
    <location>
        <begin position="1"/>
        <end position="50"/>
    </location>
</feature>
<evidence type="ECO:0000256" key="1">
    <source>
        <dbReference type="SAM" id="MobiDB-lite"/>
    </source>
</evidence>
<proteinExistence type="predicted"/>